<comment type="caution">
    <text evidence="10">The sequence shown here is derived from an EMBL/GenBank/DDBJ whole genome shotgun (WGS) entry which is preliminary data.</text>
</comment>
<dbReference type="PANTHER" id="PTHR34072:SF44">
    <property type="entry name" value="RNA-DIRECTED DNA POLYMERASE"/>
    <property type="match status" value="1"/>
</dbReference>
<evidence type="ECO:0000256" key="1">
    <source>
        <dbReference type="ARBA" id="ARBA00012493"/>
    </source>
</evidence>
<dbReference type="PANTHER" id="PTHR34072">
    <property type="entry name" value="ENZYMATIC POLYPROTEIN-RELATED"/>
    <property type="match status" value="1"/>
</dbReference>
<keyword evidence="4" id="KW-0540">Nuclease</keyword>
<name>A0A6L2KPH9_TANCI</name>
<feature type="region of interest" description="Disordered" evidence="8">
    <location>
        <begin position="853"/>
        <end position="904"/>
    </location>
</feature>
<evidence type="ECO:0000256" key="3">
    <source>
        <dbReference type="ARBA" id="ARBA00022695"/>
    </source>
</evidence>
<accession>A0A6L2KPH9</accession>
<evidence type="ECO:0000313" key="10">
    <source>
        <dbReference type="EMBL" id="GEU51411.1"/>
    </source>
</evidence>
<reference evidence="10" key="1">
    <citation type="journal article" date="2019" name="Sci. Rep.">
        <title>Draft genome of Tanacetum cinerariifolium, the natural source of mosquito coil.</title>
        <authorList>
            <person name="Yamashiro T."/>
            <person name="Shiraishi A."/>
            <person name="Satake H."/>
            <person name="Nakayama K."/>
        </authorList>
    </citation>
    <scope>NUCLEOTIDE SEQUENCE</scope>
</reference>
<evidence type="ECO:0000256" key="4">
    <source>
        <dbReference type="ARBA" id="ARBA00022722"/>
    </source>
</evidence>
<dbReference type="InterPro" id="IPR021109">
    <property type="entry name" value="Peptidase_aspartic_dom_sf"/>
</dbReference>
<evidence type="ECO:0000259" key="9">
    <source>
        <dbReference type="Pfam" id="PF17917"/>
    </source>
</evidence>
<evidence type="ECO:0000256" key="6">
    <source>
        <dbReference type="ARBA" id="ARBA00022801"/>
    </source>
</evidence>
<proteinExistence type="predicted"/>
<keyword evidence="6" id="KW-0378">Hydrolase</keyword>
<evidence type="ECO:0000256" key="8">
    <source>
        <dbReference type="SAM" id="MobiDB-lite"/>
    </source>
</evidence>
<dbReference type="Gene3D" id="3.30.70.270">
    <property type="match status" value="2"/>
</dbReference>
<dbReference type="InterPro" id="IPR043128">
    <property type="entry name" value="Rev_trsase/Diguanyl_cyclase"/>
</dbReference>
<dbReference type="GO" id="GO:0004519">
    <property type="term" value="F:endonuclease activity"/>
    <property type="evidence" value="ECO:0007669"/>
    <property type="project" value="UniProtKB-KW"/>
</dbReference>
<organism evidence="10">
    <name type="scientific">Tanacetum cinerariifolium</name>
    <name type="common">Dalmatian daisy</name>
    <name type="synonym">Chrysanthemum cinerariifolium</name>
    <dbReference type="NCBI Taxonomy" id="118510"/>
    <lineage>
        <taxon>Eukaryota</taxon>
        <taxon>Viridiplantae</taxon>
        <taxon>Streptophyta</taxon>
        <taxon>Embryophyta</taxon>
        <taxon>Tracheophyta</taxon>
        <taxon>Spermatophyta</taxon>
        <taxon>Magnoliopsida</taxon>
        <taxon>eudicotyledons</taxon>
        <taxon>Gunneridae</taxon>
        <taxon>Pentapetalae</taxon>
        <taxon>asterids</taxon>
        <taxon>campanulids</taxon>
        <taxon>Asterales</taxon>
        <taxon>Asteraceae</taxon>
        <taxon>Asteroideae</taxon>
        <taxon>Anthemideae</taxon>
        <taxon>Anthemidinae</taxon>
        <taxon>Tanacetum</taxon>
    </lineage>
</organism>
<dbReference type="GO" id="GO:0016787">
    <property type="term" value="F:hydrolase activity"/>
    <property type="evidence" value="ECO:0007669"/>
    <property type="project" value="UniProtKB-KW"/>
</dbReference>
<protein>
    <recommendedName>
        <fullName evidence="1">RNA-directed DNA polymerase</fullName>
        <ecNumber evidence="1">2.7.7.49</ecNumber>
    </recommendedName>
</protein>
<dbReference type="EMBL" id="BKCJ010002862">
    <property type="protein sequence ID" value="GEU51411.1"/>
    <property type="molecule type" value="Genomic_DNA"/>
</dbReference>
<dbReference type="CDD" id="cd09274">
    <property type="entry name" value="RNase_HI_RT_Ty3"/>
    <property type="match status" value="1"/>
</dbReference>
<dbReference type="SUPFAM" id="SSF56672">
    <property type="entry name" value="DNA/RNA polymerases"/>
    <property type="match status" value="1"/>
</dbReference>
<dbReference type="EC" id="2.7.7.49" evidence="1"/>
<keyword evidence="2" id="KW-0808">Transferase</keyword>
<keyword evidence="3" id="KW-0548">Nucleotidyltransferase</keyword>
<evidence type="ECO:0000256" key="5">
    <source>
        <dbReference type="ARBA" id="ARBA00022759"/>
    </source>
</evidence>
<gene>
    <name evidence="10" type="ORF">Tci_023389</name>
</gene>
<dbReference type="AlphaFoldDB" id="A0A6L2KPH9"/>
<dbReference type="InterPro" id="IPR043502">
    <property type="entry name" value="DNA/RNA_pol_sf"/>
</dbReference>
<dbReference type="CDD" id="cd00303">
    <property type="entry name" value="retropepsin_like"/>
    <property type="match status" value="1"/>
</dbReference>
<feature type="domain" description="Reverse transcriptase RNase H-like" evidence="9">
    <location>
        <begin position="437"/>
        <end position="538"/>
    </location>
</feature>
<dbReference type="InterPro" id="IPR041373">
    <property type="entry name" value="RT_RNaseH"/>
</dbReference>
<keyword evidence="7 10" id="KW-0695">RNA-directed DNA polymerase</keyword>
<feature type="compositionally biased region" description="Basic and acidic residues" evidence="8">
    <location>
        <begin position="870"/>
        <end position="904"/>
    </location>
</feature>
<sequence>MEAQYGKFLDVIRAIRINIPFVDILVEMPNYGKFLKDLVCNKHKIEKNSAGFLSNKSSFIIQNKVPPKIRDLGSFLIPCNFNKAYSCNALADLDASINLMMHSLYPKLYLETLKPTKMSVRLADRSFQYPVGITKNMLIKVGKFTFLADLVIMKMKEDSKVSLILGRHFLYTGNAVIRVKQKQLNLGVGTEQTIFHIDSAMKHSYSNDDTCFSIDVIEEILEEYFDALLDKGSEILHLIEGTILKGKLFVEFDELMAMTVDENFEFASNTKEAPCERITFNIDYKIKTSLKEPPTDLELKPLPDNLEYVFLEESSFLLVIISSQLSKQDKNKNSFDNCLNNLDKMLQHCKDAHLVLNWEKCHFMVKEGIMHGHKVSEACLKVDKAKIDVISKFYQCPLTKLLDKDTPFEFDDECHNAFKLLKEKLTCAPIIVSPNCNLPFELMCDASDFTVGAILGQKDGKNFYLIYFARKTLIAAQQNYTLTEKELMAVVFAFDYFQSYLILSKTIVHTDHFALRHLFKKQDAKPRLIRWILLLKEFDIEIKDTKGTENVVSDHLSSDDSEVDDNFPKETLMEINTRDEPWFADFANYLVSDIIPKEMTYQQKNKFFSDLKHYFWKKPYLFKVCSDEELIISNDETIDCAFARFNTIITSLKELDESFLSRNHVRKFLRALPTKWHPKVTAIEESKDLSTLPLDEFIGNLKAYEVVLEKDLETSRKKKEKYKSLALKTRKVLSEEEATSSDSNDEEYVIAVRDFKKFFRRRGNFVRQPYDDKRNFWKAKEDKSRKMIEDVSSVMTQITSLVIVPNTSLMIKRRSLLDVVAIVKMTPRRKKYVLWLLMIMRETMRVEESLNVKLNESPPPETPPLENDDVLEKENIEKQEKDLEIKENEPLNKKIPNIKESKDHPLENVIGNLNDITLRS</sequence>
<evidence type="ECO:0000256" key="2">
    <source>
        <dbReference type="ARBA" id="ARBA00022679"/>
    </source>
</evidence>
<dbReference type="Pfam" id="PF17917">
    <property type="entry name" value="RT_RNaseH"/>
    <property type="match status" value="1"/>
</dbReference>
<keyword evidence="5" id="KW-0255">Endonuclease</keyword>
<dbReference type="GO" id="GO:0003964">
    <property type="term" value="F:RNA-directed DNA polymerase activity"/>
    <property type="evidence" value="ECO:0007669"/>
    <property type="project" value="UniProtKB-KW"/>
</dbReference>
<dbReference type="Gene3D" id="2.40.70.10">
    <property type="entry name" value="Acid Proteases"/>
    <property type="match status" value="1"/>
</dbReference>
<dbReference type="Pfam" id="PF14223">
    <property type="entry name" value="Retrotran_gag_2"/>
    <property type="match status" value="1"/>
</dbReference>
<evidence type="ECO:0000256" key="7">
    <source>
        <dbReference type="ARBA" id="ARBA00022918"/>
    </source>
</evidence>